<organism evidence="3 4">
    <name type="scientific">Cryptosporangium aurantiacum</name>
    <dbReference type="NCBI Taxonomy" id="134849"/>
    <lineage>
        <taxon>Bacteria</taxon>
        <taxon>Bacillati</taxon>
        <taxon>Actinomycetota</taxon>
        <taxon>Actinomycetes</taxon>
        <taxon>Cryptosporangiales</taxon>
        <taxon>Cryptosporangiaceae</taxon>
        <taxon>Cryptosporangium</taxon>
    </lineage>
</organism>
<evidence type="ECO:0000313" key="3">
    <source>
        <dbReference type="EMBL" id="SHN40061.1"/>
    </source>
</evidence>
<dbReference type="FunFam" id="3.40.50.720:FF:000084">
    <property type="entry name" value="Short-chain dehydrogenase reductase"/>
    <property type="match status" value="1"/>
</dbReference>
<dbReference type="PANTHER" id="PTHR43296">
    <property type="entry name" value="PEROXISOMAL 2,4-DIENOYL-COA REDUCTASE"/>
    <property type="match status" value="1"/>
</dbReference>
<dbReference type="InterPro" id="IPR002347">
    <property type="entry name" value="SDR_fam"/>
</dbReference>
<dbReference type="InterPro" id="IPR045017">
    <property type="entry name" value="DECR2-like"/>
</dbReference>
<dbReference type="Gene3D" id="3.40.50.720">
    <property type="entry name" value="NAD(P)-binding Rossmann-like Domain"/>
    <property type="match status" value="1"/>
</dbReference>
<dbReference type="Pfam" id="PF13561">
    <property type="entry name" value="adh_short_C2"/>
    <property type="match status" value="1"/>
</dbReference>
<dbReference type="SUPFAM" id="SSF51735">
    <property type="entry name" value="NAD(P)-binding Rossmann-fold domains"/>
    <property type="match status" value="1"/>
</dbReference>
<dbReference type="PANTHER" id="PTHR43296:SF2">
    <property type="entry name" value="PEROXISOMAL 2,4-DIENOYL-COA REDUCTASE [(3E)-ENOYL-COA-PRODUCING]"/>
    <property type="match status" value="1"/>
</dbReference>
<accession>A0A1M7R4M3</accession>
<keyword evidence="1" id="KW-0521">NADP</keyword>
<evidence type="ECO:0000256" key="2">
    <source>
        <dbReference type="ARBA" id="ARBA00023002"/>
    </source>
</evidence>
<proteinExistence type="predicted"/>
<dbReference type="PRINTS" id="PR00081">
    <property type="entry name" value="GDHRDH"/>
</dbReference>
<reference evidence="3 4" key="1">
    <citation type="submission" date="2016-11" db="EMBL/GenBank/DDBJ databases">
        <authorList>
            <person name="Jaros S."/>
            <person name="Januszkiewicz K."/>
            <person name="Wedrychowicz H."/>
        </authorList>
    </citation>
    <scope>NUCLEOTIDE SEQUENCE [LARGE SCALE GENOMIC DNA]</scope>
    <source>
        <strain evidence="3 4">DSM 46144</strain>
    </source>
</reference>
<gene>
    <name evidence="3" type="ORF">SAMN05443668_106419</name>
</gene>
<keyword evidence="4" id="KW-1185">Reference proteome</keyword>
<name>A0A1M7R4M3_9ACTN</name>
<dbReference type="AlphaFoldDB" id="A0A1M7R4M3"/>
<dbReference type="EMBL" id="FRCS01000006">
    <property type="protein sequence ID" value="SHN40061.1"/>
    <property type="molecule type" value="Genomic_DNA"/>
</dbReference>
<keyword evidence="2" id="KW-0560">Oxidoreductase</keyword>
<dbReference type="PRINTS" id="PR00080">
    <property type="entry name" value="SDRFAMILY"/>
</dbReference>
<dbReference type="GO" id="GO:0009062">
    <property type="term" value="P:fatty acid catabolic process"/>
    <property type="evidence" value="ECO:0007669"/>
    <property type="project" value="InterPro"/>
</dbReference>
<dbReference type="STRING" id="134849.SAMN05443668_106419"/>
<dbReference type="InterPro" id="IPR036291">
    <property type="entry name" value="NAD(P)-bd_dom_sf"/>
</dbReference>
<dbReference type="Proteomes" id="UP000184440">
    <property type="component" value="Unassembled WGS sequence"/>
</dbReference>
<evidence type="ECO:0000313" key="4">
    <source>
        <dbReference type="Proteomes" id="UP000184440"/>
    </source>
</evidence>
<evidence type="ECO:0000256" key="1">
    <source>
        <dbReference type="ARBA" id="ARBA00022857"/>
    </source>
</evidence>
<protein>
    <submittedName>
        <fullName evidence="3">NAD(P)-dependent dehydrogenase, short-chain alcohol dehydrogenase family</fullName>
    </submittedName>
</protein>
<sequence>MLPPGTYAGDVVLVTGGGTGLGRAMAGEFARLGARVAVVSRDEGHRAAGVAAIERAGGTGLGIGADVRDPASITAAFDAAEDTLGPVSVLVNNAAGNFQVPAESMSPNAWRAVTSIVLDGTYFCSREFAQRRIAVDAPGAILNIGATYGWTGGPGAAHSAAAKAAVANLTQTLSVEWGRYGIRVNSLAPGVFPHDDQDAHWGAGKEAESAARAATVPAGRVGQPHELGWAATYLCSPFAAYVSGHHFVIDGANWHRRHGFSMPPYVPIADHLADSSD</sequence>
<dbReference type="GO" id="GO:0008670">
    <property type="term" value="F:2,4-dienoyl-CoA reductase (NADPH) activity"/>
    <property type="evidence" value="ECO:0007669"/>
    <property type="project" value="InterPro"/>
</dbReference>